<dbReference type="GO" id="GO:0009311">
    <property type="term" value="P:oligosaccharide metabolic process"/>
    <property type="evidence" value="ECO:0007669"/>
    <property type="project" value="InterPro"/>
</dbReference>
<dbReference type="InterPro" id="IPR004888">
    <property type="entry name" value="Glycoside_hydrolase_63"/>
</dbReference>
<dbReference type="EMBL" id="JNFF01000006">
    <property type="protein sequence ID" value="KEQ31708.1"/>
    <property type="molecule type" value="Genomic_DNA"/>
</dbReference>
<dbReference type="SUPFAM" id="SSF48208">
    <property type="entry name" value="Six-hairpin glycosidases"/>
    <property type="match status" value="1"/>
</dbReference>
<dbReference type="InterPro" id="IPR012341">
    <property type="entry name" value="6hp_glycosidase-like_sf"/>
</dbReference>
<organism evidence="2 3">
    <name type="scientific">Pedobacter antarcticus 4BY</name>
    <dbReference type="NCBI Taxonomy" id="1358423"/>
    <lineage>
        <taxon>Bacteria</taxon>
        <taxon>Pseudomonadati</taxon>
        <taxon>Bacteroidota</taxon>
        <taxon>Sphingobacteriia</taxon>
        <taxon>Sphingobacteriales</taxon>
        <taxon>Sphingobacteriaceae</taxon>
        <taxon>Pedobacter</taxon>
    </lineage>
</organism>
<name>A0A081PLY5_9SPHI</name>
<dbReference type="AlphaFoldDB" id="A0A081PLY5"/>
<reference evidence="2 3" key="1">
    <citation type="journal article" date="1992" name="Int. J. Syst. Bacteriol.">
        <title>Sphingobacterium antarcticus sp. nov. a Psychrotrophic Bacterium from the Soils of Schirmacher Oasis, Antarctica.</title>
        <authorList>
            <person name="Shivaji S."/>
            <person name="Ray M.K."/>
            <person name="Rao N.S."/>
            <person name="Saiserr L."/>
            <person name="Jagannadham M.V."/>
            <person name="Kumar G.S."/>
            <person name="Reddy G."/>
            <person name="Bhargava P.M."/>
        </authorList>
    </citation>
    <scope>NUCLEOTIDE SEQUENCE [LARGE SCALE GENOMIC DNA]</scope>
    <source>
        <strain evidence="2 3">4BY</strain>
    </source>
</reference>
<comment type="caution">
    <text evidence="2">The sequence shown here is derived from an EMBL/GenBank/DDBJ whole genome shotgun (WGS) entry which is preliminary data.</text>
</comment>
<gene>
    <name evidence="2" type="ORF">N180_14515</name>
</gene>
<dbReference type="PANTHER" id="PTHR10412">
    <property type="entry name" value="MANNOSYL-OLIGOSACCHARIDE GLUCOSIDASE"/>
    <property type="match status" value="1"/>
</dbReference>
<evidence type="ECO:0000259" key="1">
    <source>
        <dbReference type="Pfam" id="PF22422"/>
    </source>
</evidence>
<dbReference type="PANTHER" id="PTHR10412:SF10">
    <property type="entry name" value="GLYCOSYL HYDROLASE FAMILY 63 C-TERMINAL DOMAIN-CONTAINING PROTEIN"/>
    <property type="match status" value="1"/>
</dbReference>
<sequence>MNSSLPENPEKKRLLAHYSNQENWLKWGPYLSDRQWGTVREDYSADGDAWNFITHEMAKSKAFRWGEEGLGGFSDERQRFCVGLALWNGRDRILKERLFGLTNGQGNHGEDVKEIYYHIDGTPSHSYMKMLYKYPLQEFPYEKLVVENATRTRLEPEFEIIDTGCFDQNEYADVFIEFAKNDTEDLLFKYTAYNRGTTAARLDLIPQLWFRNTWKADPAAERPEILNQGKNTLYIRSSDPGDYHCYADGNPEFLFTNNETNNQLLYQVPNTSPYLKDGINERIVNNQNEAVNPAGCGTKAAVWYKTILEPGVAFTVRLRLSKSRLKDPFNDFNAIFEQRVSETDVFYDGQLPEHCKGDELNVKRQALAGLLWNKQFYSFEVNRWLNGDQGVVKPPAIRKKGRNSHWKHFAANDILSMPDKWEYPWFAAWDLAFHCISFAALDADFAKKQLLLLVSANYMHPNGQLPAYEWDFGDVNPPVHALATWHVYKADKKDKGRGDFKFLVEMFNKLLLNFTWWVNQKDSEGNNIFEGGFLGLDNIGVFNRSQPVPGGGFLEQADGTSWMAMYALNMMEISMELAVEDDAYESMVVKFSEHFLYIAGSMAIMGEDSSGLWDDDDGFYYDMLRKPDGTADRLRLRSMVGLIPMFAQILFEEDKWLKLPQLKSRLEWFSKERSDLVSLVSHWTDTKGNNEHLLSLLRGHRMKLLLRRMLDPAEFLSDYGIRSLSAIYRDEPFRYELEEHKFEVDYLPAESDSGMFGGNSNWRGPIWMPMNYLMISALRGFEEYYTDEFKVEYPTGSGQYSSLSEIADQISLRLKQIFLKNEAGERPGMGGNPKFHHDPYFKDYILFHEYFDGDHGRGLGASHQTGWTALIALL</sequence>
<dbReference type="Pfam" id="PF22422">
    <property type="entry name" value="MGH1-like_GH"/>
    <property type="match status" value="2"/>
</dbReference>
<evidence type="ECO:0000313" key="2">
    <source>
        <dbReference type="EMBL" id="KEQ31708.1"/>
    </source>
</evidence>
<keyword evidence="3" id="KW-1185">Reference proteome</keyword>
<dbReference type="OrthoDB" id="9781878at2"/>
<feature type="domain" description="Mannosylglycerate hydrolase MGH1-like glycoside hydrolase" evidence="1">
    <location>
        <begin position="423"/>
        <end position="527"/>
    </location>
</feature>
<evidence type="ECO:0000313" key="3">
    <source>
        <dbReference type="Proteomes" id="UP000028007"/>
    </source>
</evidence>
<dbReference type="InterPro" id="IPR008928">
    <property type="entry name" value="6-hairpin_glycosidase_sf"/>
</dbReference>
<dbReference type="RefSeq" id="WP_037437809.1">
    <property type="nucleotide sequence ID" value="NZ_JNFF01000006.1"/>
</dbReference>
<proteinExistence type="predicted"/>
<dbReference type="GO" id="GO:0004573">
    <property type="term" value="F:Glc3Man9GlcNAc2 oligosaccharide glucosidase activity"/>
    <property type="evidence" value="ECO:0007669"/>
    <property type="project" value="InterPro"/>
</dbReference>
<accession>A0A081PLY5</accession>
<dbReference type="Proteomes" id="UP000028007">
    <property type="component" value="Unassembled WGS sequence"/>
</dbReference>
<dbReference type="InterPro" id="IPR054491">
    <property type="entry name" value="MGH1-like_GH"/>
</dbReference>
<dbReference type="Gene3D" id="1.50.10.10">
    <property type="match status" value="1"/>
</dbReference>
<feature type="domain" description="Mannosylglycerate hydrolase MGH1-like glycoside hydrolase" evidence="1">
    <location>
        <begin position="696"/>
        <end position="865"/>
    </location>
</feature>
<protein>
    <submittedName>
        <fullName evidence="2">Glucosidase</fullName>
    </submittedName>
</protein>
<dbReference type="eggNOG" id="COG2334">
    <property type="taxonomic scope" value="Bacteria"/>
</dbReference>